<sequence length="304" mass="34463">MADRYDGPIIDMHIHAVDDRSAQIGMEYNNPQTGQQFLGSKSPKEHINETLAKFKEHNIVKAVVSPEFSIEKGSPTEEWYNYAPETVLMGVPWTELVSLDTLRQKYAEGKLHVLAEMAPMYNGILPTDERVTPYFDLAEELDLPVGYHLLPGGPPGAAYTFAPKLRAAQAKPLQFEEILVSHPKMKIYIIHAGWPYLEDMKALMYAHPQVYVDIGVIDWLLPRQEFHNYLKGLVDAGFGNRIMYGSDQMIWVDAIDDAIESINSAEFLTMEQKAGIFYNNAARFLGLSEDEIMKHHEIAAHNNR</sequence>
<proteinExistence type="predicted"/>
<evidence type="ECO:0000259" key="2">
    <source>
        <dbReference type="Pfam" id="PF04909"/>
    </source>
</evidence>
<dbReference type="Proteomes" id="UP000321301">
    <property type="component" value="Unassembled WGS sequence"/>
</dbReference>
<dbReference type="InterPro" id="IPR032465">
    <property type="entry name" value="ACMSD"/>
</dbReference>
<organism evidence="3 4">
    <name type="scientific">Cyclobacterium qasimii</name>
    <dbReference type="NCBI Taxonomy" id="1350429"/>
    <lineage>
        <taxon>Bacteria</taxon>
        <taxon>Pseudomonadati</taxon>
        <taxon>Bacteroidota</taxon>
        <taxon>Cytophagia</taxon>
        <taxon>Cytophagales</taxon>
        <taxon>Cyclobacteriaceae</taxon>
        <taxon>Cyclobacterium</taxon>
    </lineage>
</organism>
<dbReference type="AlphaFoldDB" id="A0A512CFU6"/>
<comment type="caution">
    <text evidence="3">The sequence shown here is derived from an EMBL/GenBank/DDBJ whole genome shotgun (WGS) entry which is preliminary data.</text>
</comment>
<dbReference type="PANTHER" id="PTHR21240">
    <property type="entry name" value="2-AMINO-3-CARBOXYLMUCONATE-6-SEMIALDEHYDE DECARBOXYLASE"/>
    <property type="match status" value="1"/>
</dbReference>
<feature type="domain" description="Amidohydrolase-related" evidence="2">
    <location>
        <begin position="121"/>
        <end position="287"/>
    </location>
</feature>
<evidence type="ECO:0000313" key="3">
    <source>
        <dbReference type="EMBL" id="GEO22940.1"/>
    </source>
</evidence>
<keyword evidence="3" id="KW-0378">Hydrolase</keyword>
<accession>A0A512CFU6</accession>
<dbReference type="GO" id="GO:0019748">
    <property type="term" value="P:secondary metabolic process"/>
    <property type="evidence" value="ECO:0007669"/>
    <property type="project" value="TreeGrafter"/>
</dbReference>
<protein>
    <submittedName>
        <fullName evidence="3">Metal-dependent hydrolase</fullName>
    </submittedName>
</protein>
<dbReference type="GO" id="GO:0016831">
    <property type="term" value="F:carboxy-lyase activity"/>
    <property type="evidence" value="ECO:0007669"/>
    <property type="project" value="InterPro"/>
</dbReference>
<dbReference type="Gene3D" id="3.20.20.140">
    <property type="entry name" value="Metal-dependent hydrolases"/>
    <property type="match status" value="1"/>
</dbReference>
<evidence type="ECO:0000313" key="4">
    <source>
        <dbReference type="Proteomes" id="UP000321301"/>
    </source>
</evidence>
<dbReference type="Pfam" id="PF04909">
    <property type="entry name" value="Amidohydro_2"/>
    <property type="match status" value="1"/>
</dbReference>
<reference evidence="3 4" key="1">
    <citation type="submission" date="2019-07" db="EMBL/GenBank/DDBJ databases">
        <title>Whole genome shotgun sequence of Cyclobacterium qasimii NBRC 106168.</title>
        <authorList>
            <person name="Hosoyama A."/>
            <person name="Uohara A."/>
            <person name="Ohji S."/>
            <person name="Ichikawa N."/>
        </authorList>
    </citation>
    <scope>NUCLEOTIDE SEQUENCE [LARGE SCALE GENOMIC DNA]</scope>
    <source>
        <strain evidence="3 4">NBRC 106168</strain>
    </source>
</reference>
<dbReference type="InterPro" id="IPR006680">
    <property type="entry name" value="Amidohydro-rel"/>
</dbReference>
<gene>
    <name evidence="3" type="ORF">CQA01_34740</name>
</gene>
<keyword evidence="4" id="KW-1185">Reference proteome</keyword>
<dbReference type="EMBL" id="BJYV01000018">
    <property type="protein sequence ID" value="GEO22940.1"/>
    <property type="molecule type" value="Genomic_DNA"/>
</dbReference>
<evidence type="ECO:0000256" key="1">
    <source>
        <dbReference type="ARBA" id="ARBA00023239"/>
    </source>
</evidence>
<dbReference type="SUPFAM" id="SSF51556">
    <property type="entry name" value="Metallo-dependent hydrolases"/>
    <property type="match status" value="1"/>
</dbReference>
<name>A0A512CFU6_9BACT</name>
<keyword evidence="1" id="KW-0456">Lyase</keyword>
<dbReference type="InterPro" id="IPR032466">
    <property type="entry name" value="Metal_Hydrolase"/>
</dbReference>
<dbReference type="GO" id="GO:0016787">
    <property type="term" value="F:hydrolase activity"/>
    <property type="evidence" value="ECO:0007669"/>
    <property type="project" value="UniProtKB-KW"/>
</dbReference>
<dbReference type="GO" id="GO:0005737">
    <property type="term" value="C:cytoplasm"/>
    <property type="evidence" value="ECO:0007669"/>
    <property type="project" value="TreeGrafter"/>
</dbReference>
<dbReference type="PANTHER" id="PTHR21240:SF28">
    <property type="entry name" value="ISO-OROTATE DECARBOXYLASE (EUROFUNG)"/>
    <property type="match status" value="1"/>
</dbReference>